<evidence type="ECO:0000256" key="6">
    <source>
        <dbReference type="ARBA" id="ARBA00023163"/>
    </source>
</evidence>
<dbReference type="SUPFAM" id="SSF57959">
    <property type="entry name" value="Leucine zipper domain"/>
    <property type="match status" value="1"/>
</dbReference>
<feature type="region of interest" description="Disordered" evidence="8">
    <location>
        <begin position="123"/>
        <end position="151"/>
    </location>
</feature>
<dbReference type="AlphaFoldDB" id="A0AAN9G1U1"/>
<dbReference type="EMBL" id="JBAMIC010000022">
    <property type="protein sequence ID" value="KAK7092191.1"/>
    <property type="molecule type" value="Genomic_DNA"/>
</dbReference>
<keyword evidence="6" id="KW-0804">Transcription</keyword>
<feature type="compositionally biased region" description="Polar residues" evidence="8">
    <location>
        <begin position="365"/>
        <end position="375"/>
    </location>
</feature>
<organism evidence="10 11">
    <name type="scientific">Littorina saxatilis</name>
    <dbReference type="NCBI Taxonomy" id="31220"/>
    <lineage>
        <taxon>Eukaryota</taxon>
        <taxon>Metazoa</taxon>
        <taxon>Spiralia</taxon>
        <taxon>Lophotrochozoa</taxon>
        <taxon>Mollusca</taxon>
        <taxon>Gastropoda</taxon>
        <taxon>Caenogastropoda</taxon>
        <taxon>Littorinimorpha</taxon>
        <taxon>Littorinoidea</taxon>
        <taxon>Littorinidae</taxon>
        <taxon>Littorina</taxon>
    </lineage>
</organism>
<name>A0AAN9G1U1_9CAEN</name>
<dbReference type="InterPro" id="IPR039250">
    <property type="entry name" value="CREBL2/REPTOR-BP"/>
</dbReference>
<keyword evidence="4" id="KW-0238">DNA-binding</keyword>
<dbReference type="GO" id="GO:0003700">
    <property type="term" value="F:DNA-binding transcription factor activity"/>
    <property type="evidence" value="ECO:0007669"/>
    <property type="project" value="InterPro"/>
</dbReference>
<reference evidence="10 11" key="1">
    <citation type="submission" date="2024-02" db="EMBL/GenBank/DDBJ databases">
        <title>Chromosome-scale genome assembly of the rough periwinkle Littorina saxatilis.</title>
        <authorList>
            <person name="De Jode A."/>
            <person name="Faria R."/>
            <person name="Formenti G."/>
            <person name="Sims Y."/>
            <person name="Smith T.P."/>
            <person name="Tracey A."/>
            <person name="Wood J.M.D."/>
            <person name="Zagrodzka Z.B."/>
            <person name="Johannesson K."/>
            <person name="Butlin R.K."/>
            <person name="Leder E.H."/>
        </authorList>
    </citation>
    <scope>NUCLEOTIDE SEQUENCE [LARGE SCALE GENOMIC DNA]</scope>
    <source>
        <strain evidence="10">Snail1</strain>
        <tissue evidence="10">Muscle</tissue>
    </source>
</reference>
<feature type="region of interest" description="Disordered" evidence="8">
    <location>
        <begin position="359"/>
        <end position="395"/>
    </location>
</feature>
<feature type="compositionally biased region" description="Basic residues" evidence="8">
    <location>
        <begin position="34"/>
        <end position="44"/>
    </location>
</feature>
<feature type="compositionally biased region" description="Polar residues" evidence="8">
    <location>
        <begin position="123"/>
        <end position="141"/>
    </location>
</feature>
<feature type="compositionally biased region" description="Low complexity" evidence="8">
    <location>
        <begin position="379"/>
        <end position="395"/>
    </location>
</feature>
<gene>
    <name evidence="10" type="ORF">V1264_009780</name>
</gene>
<evidence type="ECO:0000259" key="9">
    <source>
        <dbReference type="Pfam" id="PF07716"/>
    </source>
</evidence>
<keyword evidence="5" id="KW-0010">Activator</keyword>
<evidence type="ECO:0000256" key="3">
    <source>
        <dbReference type="ARBA" id="ARBA00023015"/>
    </source>
</evidence>
<evidence type="ECO:0000256" key="1">
    <source>
        <dbReference type="ARBA" id="ARBA00004123"/>
    </source>
</evidence>
<evidence type="ECO:0000256" key="4">
    <source>
        <dbReference type="ARBA" id="ARBA00023125"/>
    </source>
</evidence>
<dbReference type="PANTHER" id="PTHR21051:SF4">
    <property type="entry name" value="CAMP-RESPONSIVE ELEMENT-BINDING PROTEIN-LIKE 2"/>
    <property type="match status" value="1"/>
</dbReference>
<dbReference type="InterPro" id="IPR046347">
    <property type="entry name" value="bZIP_sf"/>
</dbReference>
<feature type="region of interest" description="Disordered" evidence="8">
    <location>
        <begin position="469"/>
        <end position="533"/>
    </location>
</feature>
<comment type="caution">
    <text evidence="10">The sequence shown here is derived from an EMBL/GenBank/DDBJ whole genome shotgun (WGS) entry which is preliminary data.</text>
</comment>
<proteinExistence type="inferred from homology"/>
<sequence length="533" mass="56734">MKRSNSDSEAVKPTTSTTSENPDQTSMAHEKSQKRVGKRPGRKPSKIDQRAKLERSRQSARECRARKKLRYQYLEELVSSREKAVFSLRDELQMYKRWCCDLDVGILPDGLFKVLAQEEKTQSTATVSPPQSIYSTPTASPLSVEDEGGAGYQQYRGHTGQVGEPWASQQQPWSLPHATPAHQLTSMHRGSRSFEEASGCSTLSSVSRAGSVPNLASRASSAVTTDTSQHLEQELDATLARMRAGHTHNLLFTDCDSVSSAGFSPMIGSVVSDIHRSSPTASSSAAVSSWLWESEATDSAVPNAFPYTSANNTAVTGTPSFTTSGAAALNLRTGGCVNPGVRVASSTVTSGSYTDDCVTPDPSMPYQQRPRSCSDSARRVTSSTVTSTPSANPPTTVSVLLTPTITTATAYVSQGGVCSRSVINPPRVPATSTRACVSSTDLTASISQPIPHWYSFLDDLECTTTMTSRQGAFSDAGTSSSSGSRGRSGPATPSSVGSPYAHSQQQQQQQQQSGSHGNIPNIISDLIAKSQSS</sequence>
<dbReference type="GO" id="GO:0005634">
    <property type="term" value="C:nucleus"/>
    <property type="evidence" value="ECO:0007669"/>
    <property type="project" value="UniProtKB-SubCell"/>
</dbReference>
<feature type="compositionally biased region" description="Basic and acidic residues" evidence="8">
    <location>
        <begin position="45"/>
        <end position="61"/>
    </location>
</feature>
<dbReference type="InterPro" id="IPR004827">
    <property type="entry name" value="bZIP"/>
</dbReference>
<dbReference type="Proteomes" id="UP001374579">
    <property type="component" value="Unassembled WGS sequence"/>
</dbReference>
<protein>
    <recommendedName>
        <fullName evidence="9">BZIP domain-containing protein</fullName>
    </recommendedName>
</protein>
<accession>A0AAN9G1U1</accession>
<dbReference type="GO" id="GO:0003677">
    <property type="term" value="F:DNA binding"/>
    <property type="evidence" value="ECO:0007669"/>
    <property type="project" value="UniProtKB-KW"/>
</dbReference>
<feature type="compositionally biased region" description="Basic and acidic residues" evidence="8">
    <location>
        <begin position="1"/>
        <end position="10"/>
    </location>
</feature>
<feature type="domain" description="BZIP" evidence="9">
    <location>
        <begin position="52"/>
        <end position="98"/>
    </location>
</feature>
<dbReference type="Pfam" id="PF07716">
    <property type="entry name" value="bZIP_2"/>
    <property type="match status" value="1"/>
</dbReference>
<evidence type="ECO:0000313" key="10">
    <source>
        <dbReference type="EMBL" id="KAK7092191.1"/>
    </source>
</evidence>
<dbReference type="Gene3D" id="1.20.5.170">
    <property type="match status" value="1"/>
</dbReference>
<evidence type="ECO:0000256" key="7">
    <source>
        <dbReference type="ARBA" id="ARBA00023242"/>
    </source>
</evidence>
<evidence type="ECO:0000256" key="2">
    <source>
        <dbReference type="ARBA" id="ARBA00009050"/>
    </source>
</evidence>
<evidence type="ECO:0000256" key="5">
    <source>
        <dbReference type="ARBA" id="ARBA00023159"/>
    </source>
</evidence>
<dbReference type="CDD" id="cd14709">
    <property type="entry name" value="bZIP_CREBL2"/>
    <property type="match status" value="1"/>
</dbReference>
<keyword evidence="7" id="KW-0539">Nucleus</keyword>
<feature type="compositionally biased region" description="Low complexity" evidence="8">
    <location>
        <begin position="476"/>
        <end position="495"/>
    </location>
</feature>
<dbReference type="PANTHER" id="PTHR21051">
    <property type="entry name" value="CAMP-RESPONSIVE ELEMENT-BINDING PROTEIN-LIKE 2"/>
    <property type="match status" value="1"/>
</dbReference>
<feature type="region of interest" description="Disordered" evidence="8">
    <location>
        <begin position="1"/>
        <end position="61"/>
    </location>
</feature>
<keyword evidence="11" id="KW-1185">Reference proteome</keyword>
<comment type="similarity">
    <text evidence="2">Belongs to the bZIP family. ATF subfamily.</text>
</comment>
<keyword evidence="3" id="KW-0805">Transcription regulation</keyword>
<comment type="subcellular location">
    <subcellularLocation>
        <location evidence="1">Nucleus</location>
    </subcellularLocation>
</comment>
<feature type="compositionally biased region" description="Polar residues" evidence="8">
    <location>
        <begin position="13"/>
        <end position="27"/>
    </location>
</feature>
<evidence type="ECO:0000313" key="11">
    <source>
        <dbReference type="Proteomes" id="UP001374579"/>
    </source>
</evidence>
<evidence type="ECO:0000256" key="8">
    <source>
        <dbReference type="SAM" id="MobiDB-lite"/>
    </source>
</evidence>